<name>A0ABV1H523_9FIRM</name>
<dbReference type="Gene3D" id="2.115.10.20">
    <property type="entry name" value="Glycosyl hydrolase domain, family 43"/>
    <property type="match status" value="1"/>
</dbReference>
<dbReference type="SUPFAM" id="SSF48403">
    <property type="entry name" value="Ankyrin repeat"/>
    <property type="match status" value="1"/>
</dbReference>
<comment type="caution">
    <text evidence="5">The sequence shown here is derived from an EMBL/GenBank/DDBJ whole genome shotgun (WGS) entry which is preliminary data.</text>
</comment>
<dbReference type="PANTHER" id="PTHR42812:SF12">
    <property type="entry name" value="BETA-XYLOSIDASE-RELATED"/>
    <property type="match status" value="1"/>
</dbReference>
<dbReference type="Proteomes" id="UP001546774">
    <property type="component" value="Unassembled WGS sequence"/>
</dbReference>
<keyword evidence="2" id="KW-0378">Hydrolase</keyword>
<dbReference type="InterPro" id="IPR006710">
    <property type="entry name" value="Glyco_hydro_43"/>
</dbReference>
<evidence type="ECO:0000313" key="6">
    <source>
        <dbReference type="Proteomes" id="UP001546774"/>
    </source>
</evidence>
<keyword evidence="3" id="KW-0326">Glycosidase</keyword>
<dbReference type="SMART" id="SM00248">
    <property type="entry name" value="ANK"/>
    <property type="match status" value="2"/>
</dbReference>
<dbReference type="Pfam" id="PF04616">
    <property type="entry name" value="Glyco_hydro_43"/>
    <property type="match status" value="1"/>
</dbReference>
<evidence type="ECO:0000313" key="5">
    <source>
        <dbReference type="EMBL" id="MEQ2554803.1"/>
    </source>
</evidence>
<dbReference type="InterPro" id="IPR051795">
    <property type="entry name" value="Glycosyl_Hydrlase_43"/>
</dbReference>
<evidence type="ECO:0000259" key="4">
    <source>
        <dbReference type="Pfam" id="PF17851"/>
    </source>
</evidence>
<evidence type="ECO:0000256" key="1">
    <source>
        <dbReference type="ARBA" id="ARBA00009865"/>
    </source>
</evidence>
<comment type="similarity">
    <text evidence="1">Belongs to the glycosyl hydrolase 43 family.</text>
</comment>
<dbReference type="InterPro" id="IPR041542">
    <property type="entry name" value="GH43_C2"/>
</dbReference>
<dbReference type="Gene3D" id="2.60.120.200">
    <property type="match status" value="1"/>
</dbReference>
<dbReference type="CDD" id="cd08989">
    <property type="entry name" value="GH43_XYL-like"/>
    <property type="match status" value="1"/>
</dbReference>
<dbReference type="Pfam" id="PF17851">
    <property type="entry name" value="GH43_C2"/>
    <property type="match status" value="1"/>
</dbReference>
<evidence type="ECO:0000256" key="3">
    <source>
        <dbReference type="ARBA" id="ARBA00023295"/>
    </source>
</evidence>
<dbReference type="SUPFAM" id="SSF49899">
    <property type="entry name" value="Concanavalin A-like lectins/glucanases"/>
    <property type="match status" value="1"/>
</dbReference>
<evidence type="ECO:0000256" key="2">
    <source>
        <dbReference type="ARBA" id="ARBA00022801"/>
    </source>
</evidence>
<dbReference type="InterPro" id="IPR023296">
    <property type="entry name" value="Glyco_hydro_beta-prop_sf"/>
</dbReference>
<feature type="domain" description="Beta-xylosidase C-terminal Concanavalin A-like" evidence="4">
    <location>
        <begin position="438"/>
        <end position="649"/>
    </location>
</feature>
<dbReference type="Pfam" id="PF12796">
    <property type="entry name" value="Ank_2"/>
    <property type="match status" value="1"/>
</dbReference>
<organism evidence="5 6">
    <name type="scientific">Lachnospira intestinalis</name>
    <dbReference type="NCBI Taxonomy" id="3133158"/>
    <lineage>
        <taxon>Bacteria</taxon>
        <taxon>Bacillati</taxon>
        <taxon>Bacillota</taxon>
        <taxon>Clostridia</taxon>
        <taxon>Lachnospirales</taxon>
        <taxon>Lachnospiraceae</taxon>
        <taxon>Lachnospira</taxon>
    </lineage>
</organism>
<dbReference type="InterPro" id="IPR002110">
    <property type="entry name" value="Ankyrin_rpt"/>
</dbReference>
<protein>
    <submittedName>
        <fullName evidence="5">Family 43 glycosylhydrolase</fullName>
    </submittedName>
</protein>
<accession>A0ABV1H523</accession>
<gene>
    <name evidence="5" type="ORF">WMO37_07175</name>
</gene>
<dbReference type="SUPFAM" id="SSF75005">
    <property type="entry name" value="Arabinanase/levansucrase/invertase"/>
    <property type="match status" value="1"/>
</dbReference>
<proteinExistence type="inferred from homology"/>
<dbReference type="EMBL" id="JBBMFS010000005">
    <property type="protein sequence ID" value="MEQ2554803.1"/>
    <property type="molecule type" value="Genomic_DNA"/>
</dbReference>
<dbReference type="InterPro" id="IPR036770">
    <property type="entry name" value="Ankyrin_rpt-contain_sf"/>
</dbReference>
<dbReference type="PANTHER" id="PTHR42812">
    <property type="entry name" value="BETA-XYLOSIDASE"/>
    <property type="match status" value="1"/>
</dbReference>
<sequence length="652" mass="74659">MITLKDAIYLEKIDEVKRILEENPPLIDEVDEDGVLMALLAAKTGNLNLVRYIVEYSRASMNITDKNQKNMLHYAAMSGNVATCKYLVERVGLSPLSGDINLLTPYEIAHENKFFDLEEYFQEETGAPLEKMYHNPIRTGMYPDPSIVRVGEDYYMVNSSFIYYPCIPVSTSKDLIHWKIIGYAITNPEWAGLQHLEGGRGYWAPDISYYKGRFYITATYRLNDDGTVYRKQIVVSSDRPEGPYSKPAVIDEDGIDPSIFNDDDGRRYMLLNRGARIFELNEDATAQISKASLLYYGDQKRAPEGPHLLKKDGYYYLFEAEGGTGPGHRITVSRSRELMGRYEPCPYNPIMRQTDEKAIIQRCGHGKPVQTQNGEWYMVYLCGRKIGDGYSILGRETALDKITWTADGWPVVNNLDGPSAMQIKPDLPETVWESSYFDDFDGEYLSTDWMFPRVPEPDGVLLQDSHVKIKGSCADLDSMGARNILLRRQQHFKFTAVCKMKMPQLYPGQDAGMTCYYDENTFVKFGVFATQEPQPRLIVKAVEVIGEQVKESGSIELDFRRQDVYLKIETNDLKRTCYMSYDGKEYIKVAVLENVYYLCDEGLKKGKRFTGAMIGMYAYAGDFGSRYVDEYGRHGDDTLYVDFDWFDYQPEK</sequence>
<keyword evidence="6" id="KW-1185">Reference proteome</keyword>
<reference evidence="5" key="1">
    <citation type="submission" date="2024-03" db="EMBL/GenBank/DDBJ databases">
        <title>Human intestinal bacterial collection.</title>
        <authorList>
            <person name="Pauvert C."/>
            <person name="Hitch T.C.A."/>
            <person name="Clavel T."/>
        </authorList>
    </citation>
    <scope>NUCLEOTIDE SEQUENCE [LARGE SCALE GENOMIC DNA]</scope>
    <source>
        <strain evidence="5">CLA-AA-H89B</strain>
    </source>
</reference>
<dbReference type="InterPro" id="IPR013320">
    <property type="entry name" value="ConA-like_dom_sf"/>
</dbReference>
<dbReference type="Gene3D" id="1.25.40.20">
    <property type="entry name" value="Ankyrin repeat-containing domain"/>
    <property type="match status" value="1"/>
</dbReference>